<reference evidence="2" key="1">
    <citation type="submission" date="2015-07" db="EMBL/GenBank/DDBJ databases">
        <title>Fjat-10036 dsm4.</title>
        <authorList>
            <person name="Liu B."/>
            <person name="Wang J."/>
            <person name="Zhu Y."/>
            <person name="Liu G."/>
            <person name="Chen Q."/>
            <person name="Chen Z."/>
            <person name="Lan J."/>
            <person name="Che J."/>
            <person name="Ge C."/>
            <person name="Shi H."/>
            <person name="Pan Z."/>
            <person name="Liu X."/>
        </authorList>
    </citation>
    <scope>NUCLEOTIDE SEQUENCE [LARGE SCALE GENOMIC DNA]</scope>
    <source>
        <strain evidence="2">DSM 4</strain>
    </source>
</reference>
<dbReference type="PATRIC" id="fig|1459.3.peg.5728"/>
<dbReference type="AlphaFoldDB" id="A0A0M0GKK7"/>
<gene>
    <name evidence="1" type="ORF">AF332_26075</name>
</gene>
<dbReference type="OrthoDB" id="2452242at2"/>
<organism evidence="1 2">
    <name type="scientific">Sporosarcina globispora</name>
    <name type="common">Bacillus globisporus</name>
    <dbReference type="NCBI Taxonomy" id="1459"/>
    <lineage>
        <taxon>Bacteria</taxon>
        <taxon>Bacillati</taxon>
        <taxon>Bacillota</taxon>
        <taxon>Bacilli</taxon>
        <taxon>Bacillales</taxon>
        <taxon>Caryophanaceae</taxon>
        <taxon>Sporosarcina</taxon>
    </lineage>
</organism>
<name>A0A0M0GKK7_SPOGL</name>
<evidence type="ECO:0000313" key="1">
    <source>
        <dbReference type="EMBL" id="KON89951.1"/>
    </source>
</evidence>
<evidence type="ECO:0008006" key="3">
    <source>
        <dbReference type="Google" id="ProtNLM"/>
    </source>
</evidence>
<protein>
    <recommendedName>
        <fullName evidence="3">Group-specific protein</fullName>
    </recommendedName>
</protein>
<evidence type="ECO:0000313" key="2">
    <source>
        <dbReference type="Proteomes" id="UP000037109"/>
    </source>
</evidence>
<dbReference type="RefSeq" id="WP_053437316.1">
    <property type="nucleotide sequence ID" value="NZ_LGUF01000007.1"/>
</dbReference>
<sequence>MLSSNKNGCDDNCPPRPLTENEQSLTFSNCVPVSGTSSTTGNIVFTADPEIDVTMIGSFESTNGVGFNALIVFNSRPSMNLNVPPVDSATFIFNDIREIALFSLVGGQEYTGIFKYKVSFTFEA</sequence>
<dbReference type="EMBL" id="LGUF01000007">
    <property type="protein sequence ID" value="KON89951.1"/>
    <property type="molecule type" value="Genomic_DNA"/>
</dbReference>
<proteinExistence type="predicted"/>
<dbReference type="Proteomes" id="UP000037109">
    <property type="component" value="Unassembled WGS sequence"/>
</dbReference>
<comment type="caution">
    <text evidence="1">The sequence shown here is derived from an EMBL/GenBank/DDBJ whole genome shotgun (WGS) entry which is preliminary data.</text>
</comment>
<keyword evidence="2" id="KW-1185">Reference proteome</keyword>
<accession>A0A0M0GKK7</accession>